<evidence type="ECO:0000313" key="1">
    <source>
        <dbReference type="EMBL" id="MPC85601.1"/>
    </source>
</evidence>
<keyword evidence="2" id="KW-1185">Reference proteome</keyword>
<organism evidence="1 2">
    <name type="scientific">Portunus trituberculatus</name>
    <name type="common">Swimming crab</name>
    <name type="synonym">Neptunus trituberculatus</name>
    <dbReference type="NCBI Taxonomy" id="210409"/>
    <lineage>
        <taxon>Eukaryota</taxon>
        <taxon>Metazoa</taxon>
        <taxon>Ecdysozoa</taxon>
        <taxon>Arthropoda</taxon>
        <taxon>Crustacea</taxon>
        <taxon>Multicrustacea</taxon>
        <taxon>Malacostraca</taxon>
        <taxon>Eumalacostraca</taxon>
        <taxon>Eucarida</taxon>
        <taxon>Decapoda</taxon>
        <taxon>Pleocyemata</taxon>
        <taxon>Brachyura</taxon>
        <taxon>Eubrachyura</taxon>
        <taxon>Portunoidea</taxon>
        <taxon>Portunidae</taxon>
        <taxon>Portuninae</taxon>
        <taxon>Portunus</taxon>
    </lineage>
</organism>
<evidence type="ECO:0000313" key="2">
    <source>
        <dbReference type="Proteomes" id="UP000324222"/>
    </source>
</evidence>
<accession>A0A5B7IJK3</accession>
<dbReference type="AlphaFoldDB" id="A0A5B7IJK3"/>
<protein>
    <submittedName>
        <fullName evidence="1">Uncharacterized protein</fullName>
    </submittedName>
</protein>
<proteinExistence type="predicted"/>
<dbReference type="Proteomes" id="UP000324222">
    <property type="component" value="Unassembled WGS sequence"/>
</dbReference>
<name>A0A5B7IJK3_PORTR</name>
<reference evidence="1 2" key="1">
    <citation type="submission" date="2019-05" db="EMBL/GenBank/DDBJ databases">
        <title>Another draft genome of Portunus trituberculatus and its Hox gene families provides insights of decapod evolution.</title>
        <authorList>
            <person name="Jeong J.-H."/>
            <person name="Song I."/>
            <person name="Kim S."/>
            <person name="Choi T."/>
            <person name="Kim D."/>
            <person name="Ryu S."/>
            <person name="Kim W."/>
        </authorList>
    </citation>
    <scope>NUCLEOTIDE SEQUENCE [LARGE SCALE GENOMIC DNA]</scope>
    <source>
        <tissue evidence="1">Muscle</tissue>
    </source>
</reference>
<gene>
    <name evidence="1" type="ORF">E2C01_080382</name>
</gene>
<dbReference type="EMBL" id="VSRR010068929">
    <property type="protein sequence ID" value="MPC85601.1"/>
    <property type="molecule type" value="Genomic_DNA"/>
</dbReference>
<sequence>MAVPRPALHSVHLAGHPGQPACHWRHFQLGGLGSS</sequence>
<comment type="caution">
    <text evidence="1">The sequence shown here is derived from an EMBL/GenBank/DDBJ whole genome shotgun (WGS) entry which is preliminary data.</text>
</comment>